<comment type="caution">
    <text evidence="2">The sequence shown here is derived from an EMBL/GenBank/DDBJ whole genome shotgun (WGS) entry which is preliminary data.</text>
</comment>
<feature type="region of interest" description="Disordered" evidence="1">
    <location>
        <begin position="1"/>
        <end position="39"/>
    </location>
</feature>
<keyword evidence="3" id="KW-1185">Reference proteome</keyword>
<sequence>MAAAEAGAGKKQVAAAAEGRVIKPTPPAKIRPAGTKTRMKTMRVQQAYIDSLLEDYPFKPFPGDPEPEELEKNIKDPEARAPATAALKAIRDNDEAVVKQYFALGYAEEEVEVTDDEEEEAPAA</sequence>
<name>A0A8T0P554_PANVG</name>
<evidence type="ECO:0000256" key="1">
    <source>
        <dbReference type="SAM" id="MobiDB-lite"/>
    </source>
</evidence>
<dbReference type="PANTHER" id="PTHR36138:SF13">
    <property type="entry name" value="OS04G0604500 PROTEIN"/>
    <property type="match status" value="1"/>
</dbReference>
<dbReference type="PANTHER" id="PTHR36138">
    <property type="entry name" value="EXPRESSED PROTEIN-RELATED"/>
    <property type="match status" value="1"/>
</dbReference>
<feature type="compositionally biased region" description="Low complexity" evidence="1">
    <location>
        <begin position="1"/>
        <end position="19"/>
    </location>
</feature>
<dbReference type="EMBL" id="CM029052">
    <property type="protein sequence ID" value="KAG2555915.1"/>
    <property type="molecule type" value="Genomic_DNA"/>
</dbReference>
<evidence type="ECO:0000313" key="3">
    <source>
        <dbReference type="Proteomes" id="UP000823388"/>
    </source>
</evidence>
<evidence type="ECO:0000313" key="2">
    <source>
        <dbReference type="EMBL" id="KAG2555915.1"/>
    </source>
</evidence>
<dbReference type="AlphaFoldDB" id="A0A8T0P554"/>
<accession>A0A8T0P554</accession>
<dbReference type="Proteomes" id="UP000823388">
    <property type="component" value="Chromosome 8N"/>
</dbReference>
<reference evidence="2" key="1">
    <citation type="submission" date="2020-05" db="EMBL/GenBank/DDBJ databases">
        <title>WGS assembly of Panicum virgatum.</title>
        <authorList>
            <person name="Lovell J.T."/>
            <person name="Jenkins J."/>
            <person name="Shu S."/>
            <person name="Juenger T.E."/>
            <person name="Schmutz J."/>
        </authorList>
    </citation>
    <scope>NUCLEOTIDE SEQUENCE</scope>
    <source>
        <strain evidence="2">AP13</strain>
    </source>
</reference>
<proteinExistence type="predicted"/>
<feature type="region of interest" description="Disordered" evidence="1">
    <location>
        <begin position="55"/>
        <end position="78"/>
    </location>
</feature>
<gene>
    <name evidence="2" type="ORF">PVAP13_8NG048700</name>
</gene>
<organism evidence="2 3">
    <name type="scientific">Panicum virgatum</name>
    <name type="common">Blackwell switchgrass</name>
    <dbReference type="NCBI Taxonomy" id="38727"/>
    <lineage>
        <taxon>Eukaryota</taxon>
        <taxon>Viridiplantae</taxon>
        <taxon>Streptophyta</taxon>
        <taxon>Embryophyta</taxon>
        <taxon>Tracheophyta</taxon>
        <taxon>Spermatophyta</taxon>
        <taxon>Magnoliopsida</taxon>
        <taxon>Liliopsida</taxon>
        <taxon>Poales</taxon>
        <taxon>Poaceae</taxon>
        <taxon>PACMAD clade</taxon>
        <taxon>Panicoideae</taxon>
        <taxon>Panicodae</taxon>
        <taxon>Paniceae</taxon>
        <taxon>Panicinae</taxon>
        <taxon>Panicum</taxon>
        <taxon>Panicum sect. Hiantes</taxon>
    </lineage>
</organism>
<protein>
    <submittedName>
        <fullName evidence="2">Uncharacterized protein</fullName>
    </submittedName>
</protein>